<feature type="domain" description="DUF3696" evidence="1">
    <location>
        <begin position="412"/>
        <end position="459"/>
    </location>
</feature>
<dbReference type="EMBL" id="CP012159">
    <property type="protein sequence ID" value="AKT38976.1"/>
    <property type="molecule type" value="Genomic_DNA"/>
</dbReference>
<evidence type="ECO:0000313" key="3">
    <source>
        <dbReference type="EMBL" id="AKT38976.1"/>
    </source>
</evidence>
<organism evidence="3 4">
    <name type="scientific">Chondromyces crocatus</name>
    <dbReference type="NCBI Taxonomy" id="52"/>
    <lineage>
        <taxon>Bacteria</taxon>
        <taxon>Pseudomonadati</taxon>
        <taxon>Myxococcota</taxon>
        <taxon>Polyangia</taxon>
        <taxon>Polyangiales</taxon>
        <taxon>Polyangiaceae</taxon>
        <taxon>Chondromyces</taxon>
    </lineage>
</organism>
<dbReference type="PIRSF" id="PIRSF034888">
    <property type="entry name" value="P-loop_UCP034888"/>
    <property type="match status" value="1"/>
</dbReference>
<evidence type="ECO:0000313" key="4">
    <source>
        <dbReference type="Proteomes" id="UP000067626"/>
    </source>
</evidence>
<accession>A0A0K1EDM5</accession>
<evidence type="ECO:0008006" key="5">
    <source>
        <dbReference type="Google" id="ProtNLM"/>
    </source>
</evidence>
<dbReference type="InterPro" id="IPR022532">
    <property type="entry name" value="DUF3696"/>
</dbReference>
<dbReference type="InterPro" id="IPR051396">
    <property type="entry name" value="Bact_Antivir_Def_Nuclease"/>
</dbReference>
<dbReference type="STRING" id="52.CMC5_031230"/>
<dbReference type="AlphaFoldDB" id="A0A0K1EDM5"/>
<dbReference type="InterPro" id="IPR014592">
    <property type="entry name" value="P-loop_UCP034888"/>
</dbReference>
<dbReference type="Pfam" id="PF13304">
    <property type="entry name" value="AAA_21"/>
    <property type="match status" value="1"/>
</dbReference>
<name>A0A0K1EDM5_CHOCO</name>
<dbReference type="GO" id="GO:0005524">
    <property type="term" value="F:ATP binding"/>
    <property type="evidence" value="ECO:0007669"/>
    <property type="project" value="InterPro"/>
</dbReference>
<dbReference type="InterPro" id="IPR003959">
    <property type="entry name" value="ATPase_AAA_core"/>
</dbReference>
<dbReference type="PATRIC" id="fig|52.7.peg.3432"/>
<evidence type="ECO:0000259" key="2">
    <source>
        <dbReference type="Pfam" id="PF13304"/>
    </source>
</evidence>
<dbReference type="PANTHER" id="PTHR43581">
    <property type="entry name" value="ATP/GTP PHOSPHATASE"/>
    <property type="match status" value="1"/>
</dbReference>
<dbReference type="Pfam" id="PF12476">
    <property type="entry name" value="DUF3696"/>
    <property type="match status" value="1"/>
</dbReference>
<dbReference type="SUPFAM" id="SSF52540">
    <property type="entry name" value="P-loop containing nucleoside triphosphate hydrolases"/>
    <property type="match status" value="1"/>
</dbReference>
<evidence type="ECO:0000259" key="1">
    <source>
        <dbReference type="Pfam" id="PF12476"/>
    </source>
</evidence>
<dbReference type="GO" id="GO:0016887">
    <property type="term" value="F:ATP hydrolysis activity"/>
    <property type="evidence" value="ECO:0007669"/>
    <property type="project" value="InterPro"/>
</dbReference>
<feature type="domain" description="ATPase AAA-type core" evidence="2">
    <location>
        <begin position="330"/>
        <end position="399"/>
    </location>
</feature>
<dbReference type="OrthoDB" id="3322489at2"/>
<keyword evidence="4" id="KW-1185">Reference proteome</keyword>
<reference evidence="3 4" key="1">
    <citation type="submission" date="2015-07" db="EMBL/GenBank/DDBJ databases">
        <title>Genome analysis of myxobacterium Chondromyces crocatus Cm c5 reveals a high potential for natural compound synthesis and the genetic basis for the loss of fruiting body formation.</title>
        <authorList>
            <person name="Zaburannyi N."/>
            <person name="Bunk B."/>
            <person name="Maier J."/>
            <person name="Overmann J."/>
            <person name="Mueller R."/>
        </authorList>
    </citation>
    <scope>NUCLEOTIDE SEQUENCE [LARGE SCALE GENOMIC DNA]</scope>
    <source>
        <strain evidence="3 4">Cm c5</strain>
    </source>
</reference>
<dbReference type="RefSeq" id="WP_050431139.1">
    <property type="nucleotide sequence ID" value="NZ_CP012159.1"/>
</dbReference>
<dbReference type="InterPro" id="IPR027417">
    <property type="entry name" value="P-loop_NTPase"/>
</dbReference>
<dbReference type="Proteomes" id="UP000067626">
    <property type="component" value="Chromosome"/>
</dbReference>
<protein>
    <recommendedName>
        <fullName evidence="5">ATPase AAA-type core domain-containing protein</fullName>
    </recommendedName>
</protein>
<proteinExistence type="predicted"/>
<dbReference type="KEGG" id="ccro:CMC5_031230"/>
<sequence length="475" mass="49923">MFTKLGLRNFKAWRGTHEARLRPITLVLGVNSAGKTSLLQPLLLLQQTAASPDRRSALDLGGQPGARLHFGTMIDVLSGHDPSQTLAFELGFVPTVQAGRGVDAGAGVGVEAGNGAGGGAAGEVERAGQDESLFRAAYGATEDGGAVVLCAGFTTKGKTYEVERVTDEAYALTAPPLSGGAPAVVSPDFAPERSIAFSPEALAALGAEGAVVRDAALALRNELSAVAYLGPLREFPARSHAWQGHAPERLGSKGEFAVQALLAEALLMGAEGGASAEQAVRGEGEVLRSALLEQVSRWLVVMGVADGLELVPQGASGSYAVVVVRGKERANLADVGFGVSQVLPILVLAHVVPRGATILLEQPEIHLHPLAQSALANLLVEVSLSRGVQFLVETHSEHLFRRLQSLLAEAAIQPDQCALHVVTHDGEGAALHPLEVDAYGRVTRWPARLFGDAVGEAERQLRWMVRRKQEERGRG</sequence>
<gene>
    <name evidence="3" type="ORF">CMC5_031230</name>
</gene>
<dbReference type="PANTHER" id="PTHR43581:SF2">
    <property type="entry name" value="EXCINUCLEASE ATPASE SUBUNIT"/>
    <property type="match status" value="1"/>
</dbReference>